<reference evidence="1 2" key="1">
    <citation type="submission" date="2024-10" db="EMBL/GenBank/DDBJ databases">
        <authorList>
            <person name="Kim D."/>
        </authorList>
    </citation>
    <scope>NUCLEOTIDE SEQUENCE [LARGE SCALE GENOMIC DNA]</scope>
    <source>
        <strain evidence="1">BH-2024</strain>
    </source>
</reference>
<comment type="caution">
    <text evidence="1">The sequence shown here is derived from an EMBL/GenBank/DDBJ whole genome shotgun (WGS) entry which is preliminary data.</text>
</comment>
<name>A0ABD2LQI8_9BILA</name>
<dbReference type="Pfam" id="PF05380">
    <property type="entry name" value="Peptidase_A17"/>
    <property type="match status" value="1"/>
</dbReference>
<dbReference type="Proteomes" id="UP001620626">
    <property type="component" value="Unassembled WGS sequence"/>
</dbReference>
<dbReference type="InterPro" id="IPR008042">
    <property type="entry name" value="Retrotrans_Pao"/>
</dbReference>
<proteinExistence type="predicted"/>
<dbReference type="AlphaFoldDB" id="A0ABD2LQI8"/>
<gene>
    <name evidence="1" type="ORF">niasHT_002834</name>
</gene>
<keyword evidence="2" id="KW-1185">Reference proteome</keyword>
<organism evidence="1 2">
    <name type="scientific">Heterodera trifolii</name>
    <dbReference type="NCBI Taxonomy" id="157864"/>
    <lineage>
        <taxon>Eukaryota</taxon>
        <taxon>Metazoa</taxon>
        <taxon>Ecdysozoa</taxon>
        <taxon>Nematoda</taxon>
        <taxon>Chromadorea</taxon>
        <taxon>Rhabditida</taxon>
        <taxon>Tylenchina</taxon>
        <taxon>Tylenchomorpha</taxon>
        <taxon>Tylenchoidea</taxon>
        <taxon>Heteroderidae</taxon>
        <taxon>Heteroderinae</taxon>
        <taxon>Heterodera</taxon>
    </lineage>
</organism>
<sequence>MGPCIQPLKLFFQTLWEEKKGWDDVLSEKEQTQWESFQENWKDQTIRIPRRSMLQGNPSLQLHAFVDASIHTFAAAIYLRAAEDPPENLEEVSLDNEEKVFFVNTRTEELIGNPLIDPKRFSSWTKIVQVTLYVLRFLRLKLIQRGNLHQLFGSHRKEIVKMSEKGKAPSLSFYSGIGHLEPELRLKKH</sequence>
<evidence type="ECO:0000313" key="1">
    <source>
        <dbReference type="EMBL" id="KAL3117517.1"/>
    </source>
</evidence>
<accession>A0ABD2LQI8</accession>
<protein>
    <submittedName>
        <fullName evidence="1">Uncharacterized protein</fullName>
    </submittedName>
</protein>
<evidence type="ECO:0000313" key="2">
    <source>
        <dbReference type="Proteomes" id="UP001620626"/>
    </source>
</evidence>
<dbReference type="EMBL" id="JBICBT010000319">
    <property type="protein sequence ID" value="KAL3117517.1"/>
    <property type="molecule type" value="Genomic_DNA"/>
</dbReference>